<evidence type="ECO:0000256" key="1">
    <source>
        <dbReference type="SAM" id="MobiDB-lite"/>
    </source>
</evidence>
<dbReference type="Proteomes" id="UP000324629">
    <property type="component" value="Unassembled WGS sequence"/>
</dbReference>
<sequence>MRKDLPSMSLELNALRLMITEGPPKILDDFPITFPIKSVQDVQILNKELKDRGLYLKMFTDVWNVKFPGASQPPQLNCLKADQFSSLLEQKQALEFEESKRCAVIEELKQQVIHENFIVDFLHKCIQKLGAVCQVFNEIDQSDSKSSSSSGTIGRHPGSTGSPPLSNNGSGVTQSNKFLNSASSSNFPIFPHCIASSLIHSASPLLAAAAATSSPFLLPSSLPSFPCPESIK</sequence>
<keyword evidence="3" id="KW-1185">Reference proteome</keyword>
<evidence type="ECO:0000313" key="2">
    <source>
        <dbReference type="EMBL" id="KAA3675230.1"/>
    </source>
</evidence>
<reference evidence="2 3" key="1">
    <citation type="journal article" date="2019" name="Gigascience">
        <title>Whole-genome sequence of the oriental lung fluke Paragonimus westermani.</title>
        <authorList>
            <person name="Oey H."/>
            <person name="Zakrzewski M."/>
            <person name="Narain K."/>
            <person name="Devi K.R."/>
            <person name="Agatsuma T."/>
            <person name="Nawaratna S."/>
            <person name="Gobert G.N."/>
            <person name="Jones M.K."/>
            <person name="Ragan M.A."/>
            <person name="McManus D.P."/>
            <person name="Krause L."/>
        </authorList>
    </citation>
    <scope>NUCLEOTIDE SEQUENCE [LARGE SCALE GENOMIC DNA]</scope>
    <source>
        <strain evidence="2 3">IND2009</strain>
    </source>
</reference>
<evidence type="ECO:0000313" key="3">
    <source>
        <dbReference type="Proteomes" id="UP000324629"/>
    </source>
</evidence>
<accession>A0A5J4NIK5</accession>
<protein>
    <submittedName>
        <fullName evidence="2">Uncharacterized protein</fullName>
    </submittedName>
</protein>
<organism evidence="2 3">
    <name type="scientific">Paragonimus westermani</name>
    <dbReference type="NCBI Taxonomy" id="34504"/>
    <lineage>
        <taxon>Eukaryota</taxon>
        <taxon>Metazoa</taxon>
        <taxon>Spiralia</taxon>
        <taxon>Lophotrochozoa</taxon>
        <taxon>Platyhelminthes</taxon>
        <taxon>Trematoda</taxon>
        <taxon>Digenea</taxon>
        <taxon>Plagiorchiida</taxon>
        <taxon>Troglotremata</taxon>
        <taxon>Troglotrematidae</taxon>
        <taxon>Paragonimus</taxon>
    </lineage>
</organism>
<feature type="compositionally biased region" description="Polar residues" evidence="1">
    <location>
        <begin position="159"/>
        <end position="171"/>
    </location>
</feature>
<dbReference type="AlphaFoldDB" id="A0A5J4NIK5"/>
<gene>
    <name evidence="2" type="ORF">DEA37_0001291</name>
</gene>
<feature type="region of interest" description="Disordered" evidence="1">
    <location>
        <begin position="142"/>
        <end position="171"/>
    </location>
</feature>
<dbReference type="EMBL" id="QNGE01002648">
    <property type="protein sequence ID" value="KAA3675230.1"/>
    <property type="molecule type" value="Genomic_DNA"/>
</dbReference>
<proteinExistence type="predicted"/>
<comment type="caution">
    <text evidence="2">The sequence shown here is derived from an EMBL/GenBank/DDBJ whole genome shotgun (WGS) entry which is preliminary data.</text>
</comment>
<name>A0A5J4NIK5_9TREM</name>